<dbReference type="AlphaFoldDB" id="A0A415ERS9"/>
<dbReference type="Gene3D" id="3.30.420.40">
    <property type="match status" value="1"/>
</dbReference>
<dbReference type="SUPFAM" id="SSF46785">
    <property type="entry name" value="Winged helix' DNA-binding domain"/>
    <property type="match status" value="1"/>
</dbReference>
<dbReference type="SUPFAM" id="SSF53067">
    <property type="entry name" value="Actin-like ATPase domain"/>
    <property type="match status" value="1"/>
</dbReference>
<protein>
    <submittedName>
        <fullName evidence="1">ROK family protein</fullName>
    </submittedName>
</protein>
<reference evidence="1 2" key="1">
    <citation type="submission" date="2018-08" db="EMBL/GenBank/DDBJ databases">
        <title>A genome reference for cultivated species of the human gut microbiota.</title>
        <authorList>
            <person name="Zou Y."/>
            <person name="Xue W."/>
            <person name="Luo G."/>
        </authorList>
    </citation>
    <scope>NUCLEOTIDE SEQUENCE [LARGE SCALE GENOMIC DNA]</scope>
    <source>
        <strain evidence="1 2">AF48-16</strain>
    </source>
</reference>
<name>A0A415ERS9_ENTCA</name>
<organism evidence="1 2">
    <name type="scientific">Enterococcus casseliflavus</name>
    <name type="common">Enterococcus flavescens</name>
    <dbReference type="NCBI Taxonomy" id="37734"/>
    <lineage>
        <taxon>Bacteria</taxon>
        <taxon>Bacillati</taxon>
        <taxon>Bacillota</taxon>
        <taxon>Bacilli</taxon>
        <taxon>Lactobacillales</taxon>
        <taxon>Enterococcaceae</taxon>
        <taxon>Enterococcus</taxon>
    </lineage>
</organism>
<evidence type="ECO:0000313" key="1">
    <source>
        <dbReference type="EMBL" id="RHK06020.1"/>
    </source>
</evidence>
<evidence type="ECO:0000313" key="2">
    <source>
        <dbReference type="Proteomes" id="UP000286288"/>
    </source>
</evidence>
<accession>A0A415ERS9</accession>
<dbReference type="EMBL" id="QRMZ01000013">
    <property type="protein sequence ID" value="RHK06020.1"/>
    <property type="molecule type" value="Genomic_DNA"/>
</dbReference>
<proteinExistence type="predicted"/>
<dbReference type="RefSeq" id="WP_151195805.1">
    <property type="nucleotide sequence ID" value="NZ_JALKPN010000004.1"/>
</dbReference>
<dbReference type="InterPro" id="IPR036388">
    <property type="entry name" value="WH-like_DNA-bd_sf"/>
</dbReference>
<comment type="caution">
    <text evidence="1">The sequence shown here is derived from an EMBL/GenBank/DDBJ whole genome shotgun (WGS) entry which is preliminary data.</text>
</comment>
<dbReference type="InterPro" id="IPR036390">
    <property type="entry name" value="WH_DNA-bd_sf"/>
</dbReference>
<dbReference type="InterPro" id="IPR043129">
    <property type="entry name" value="ATPase_NBD"/>
</dbReference>
<dbReference type="Gene3D" id="1.10.10.10">
    <property type="entry name" value="Winged helix-like DNA-binding domain superfamily/Winged helix DNA-binding domain"/>
    <property type="match status" value="1"/>
</dbReference>
<dbReference type="Proteomes" id="UP000286288">
    <property type="component" value="Unassembled WGS sequence"/>
</dbReference>
<gene>
    <name evidence="1" type="ORF">DW084_10935</name>
</gene>
<sequence>MASTTHSIRQQNKQLVLKTLFQNGALFASDLVKKTGISMVTTNSLLKELLTEGEITKGPLEQKELGRPAVTYQLNQDRGHSLLLSFIDHDGSLALWSMLIDRKGKVLAKHDQPFPDVAPHRFQECVTNELALFPSVEQIALFLPGKISGGTVTSSWYEKFNGWQLAALVAEVTALPFYCQNDAHILTIGYCIAQQISLQQTIVGMYNPEKSMPGITLLVNGALLEGKDALAGEAKFLPGYLDQGAPQDRTALVQRLTSLLPFYNAAFAPHCIILASSDAVKTDLLDAIQKNPLLQQQPNQPAFHYIDAIEEAMVLGMHWLIFRKTPFDLAR</sequence>